<accession>A0ABT9PGE8</accession>
<proteinExistence type="predicted"/>
<keyword evidence="2" id="KW-1133">Transmembrane helix</keyword>
<comment type="caution">
    <text evidence="3">The sequence shown here is derived from an EMBL/GenBank/DDBJ whole genome shotgun (WGS) entry which is preliminary data.</text>
</comment>
<name>A0ABT9PGE8_9ACTO</name>
<evidence type="ECO:0000256" key="2">
    <source>
        <dbReference type="SAM" id="Phobius"/>
    </source>
</evidence>
<organism evidence="3 4">
    <name type="scientific">Trueperella abortisuis</name>
    <dbReference type="NCBI Taxonomy" id="445930"/>
    <lineage>
        <taxon>Bacteria</taxon>
        <taxon>Bacillati</taxon>
        <taxon>Actinomycetota</taxon>
        <taxon>Actinomycetes</taxon>
        <taxon>Actinomycetales</taxon>
        <taxon>Actinomycetaceae</taxon>
        <taxon>Trueperella</taxon>
    </lineage>
</organism>
<feature type="region of interest" description="Disordered" evidence="1">
    <location>
        <begin position="48"/>
        <end position="92"/>
    </location>
</feature>
<protein>
    <submittedName>
        <fullName evidence="3">Uncharacterized protein</fullName>
    </submittedName>
</protein>
<evidence type="ECO:0000256" key="1">
    <source>
        <dbReference type="SAM" id="MobiDB-lite"/>
    </source>
</evidence>
<sequence>MSHPHASPPQRESRGPLYFLIGAAALLFVVILVIVFQRLIASGRDLATSPTTSATAAPTAQAAPSQAAPKTAEATVATPTPEPTPMRPAPSGAIEAASFTTPAENIHCRINSDNVECSIYTYDYPSPGQCEGLTATYVVGTERAVNADCQYAVSVSDVYDYGTAVSLNGFACTLENDGVTCWSVMSGHGFELKRAADRIF</sequence>
<feature type="compositionally biased region" description="Low complexity" evidence="1">
    <location>
        <begin position="48"/>
        <end position="79"/>
    </location>
</feature>
<keyword evidence="2" id="KW-0472">Membrane</keyword>
<keyword evidence="4" id="KW-1185">Reference proteome</keyword>
<reference evidence="3 4" key="1">
    <citation type="submission" date="2023-07" db="EMBL/GenBank/DDBJ databases">
        <title>Sequencing the genomes of 1000 actinobacteria strains.</title>
        <authorList>
            <person name="Klenk H.-P."/>
        </authorList>
    </citation>
    <scope>NUCLEOTIDE SEQUENCE [LARGE SCALE GENOMIC DNA]</scope>
    <source>
        <strain evidence="3 4">DSM 19515</strain>
    </source>
</reference>
<keyword evidence="2" id="KW-0812">Transmembrane</keyword>
<dbReference type="RefSeq" id="WP_307634259.1">
    <property type="nucleotide sequence ID" value="NZ_JAUSQL010000001.1"/>
</dbReference>
<feature type="transmembrane region" description="Helical" evidence="2">
    <location>
        <begin position="17"/>
        <end position="36"/>
    </location>
</feature>
<evidence type="ECO:0000313" key="3">
    <source>
        <dbReference type="EMBL" id="MDP9831542.1"/>
    </source>
</evidence>
<dbReference type="Proteomes" id="UP001230145">
    <property type="component" value="Unassembled WGS sequence"/>
</dbReference>
<dbReference type="EMBL" id="JAUSQL010000001">
    <property type="protein sequence ID" value="MDP9831542.1"/>
    <property type="molecule type" value="Genomic_DNA"/>
</dbReference>
<gene>
    <name evidence="3" type="ORF">J2S45_000221</name>
</gene>
<evidence type="ECO:0000313" key="4">
    <source>
        <dbReference type="Proteomes" id="UP001230145"/>
    </source>
</evidence>